<dbReference type="InterPro" id="IPR007267">
    <property type="entry name" value="GtrA_DPMS_TM"/>
</dbReference>
<evidence type="ECO:0000256" key="5">
    <source>
        <dbReference type="ARBA" id="ARBA00023136"/>
    </source>
</evidence>
<dbReference type="AlphaFoldDB" id="A0A2X3B2J6"/>
<accession>A0A2X3B2J6</accession>
<keyword evidence="3 6" id="KW-0812">Transmembrane</keyword>
<dbReference type="RefSeq" id="WP_023946375.1">
    <property type="nucleotide sequence ID" value="NZ_UAWL01000006.1"/>
</dbReference>
<evidence type="ECO:0000256" key="6">
    <source>
        <dbReference type="SAM" id="Phobius"/>
    </source>
</evidence>
<dbReference type="Proteomes" id="UP000250166">
    <property type="component" value="Unassembled WGS sequence"/>
</dbReference>
<evidence type="ECO:0000256" key="2">
    <source>
        <dbReference type="ARBA" id="ARBA00009399"/>
    </source>
</evidence>
<evidence type="ECO:0000259" key="7">
    <source>
        <dbReference type="Pfam" id="PF04138"/>
    </source>
</evidence>
<reference evidence="8 9" key="1">
    <citation type="submission" date="2018-06" db="EMBL/GenBank/DDBJ databases">
        <authorList>
            <consortium name="Pathogen Informatics"/>
            <person name="Doyle S."/>
        </authorList>
    </citation>
    <scope>NUCLEOTIDE SEQUENCE [LARGE SCALE GENOMIC DNA]</scope>
    <source>
        <strain evidence="8 9">NCTC13102</strain>
    </source>
</reference>
<comment type="similarity">
    <text evidence="2">Belongs to the GtrA family.</text>
</comment>
<dbReference type="EMBL" id="UAWL01000006">
    <property type="protein sequence ID" value="SQB98122.1"/>
    <property type="molecule type" value="Genomic_DNA"/>
</dbReference>
<gene>
    <name evidence="8" type="ORF">NCTC13102_00572</name>
</gene>
<evidence type="ECO:0000256" key="3">
    <source>
        <dbReference type="ARBA" id="ARBA00022692"/>
    </source>
</evidence>
<dbReference type="GO" id="GO:0005886">
    <property type="term" value="C:plasma membrane"/>
    <property type="evidence" value="ECO:0007669"/>
    <property type="project" value="TreeGrafter"/>
</dbReference>
<dbReference type="PANTHER" id="PTHR38459">
    <property type="entry name" value="PROPHAGE BACTOPRENOL-LINKED GLUCOSE TRANSLOCASE HOMOLOG"/>
    <property type="match status" value="1"/>
</dbReference>
<proteinExistence type="inferred from homology"/>
<feature type="transmembrane region" description="Helical" evidence="6">
    <location>
        <begin position="10"/>
        <end position="28"/>
    </location>
</feature>
<protein>
    <submittedName>
        <fullName evidence="8">GtrA-like protein</fullName>
    </submittedName>
</protein>
<evidence type="ECO:0000313" key="8">
    <source>
        <dbReference type="EMBL" id="SQB98122.1"/>
    </source>
</evidence>
<evidence type="ECO:0000313" key="9">
    <source>
        <dbReference type="Proteomes" id="UP000250166"/>
    </source>
</evidence>
<evidence type="ECO:0000256" key="1">
    <source>
        <dbReference type="ARBA" id="ARBA00004141"/>
    </source>
</evidence>
<feature type="domain" description="GtrA/DPMS transmembrane" evidence="7">
    <location>
        <begin position="12"/>
        <end position="128"/>
    </location>
</feature>
<keyword evidence="5 6" id="KW-0472">Membrane</keyword>
<feature type="transmembrane region" description="Helical" evidence="6">
    <location>
        <begin position="34"/>
        <end position="55"/>
    </location>
</feature>
<keyword evidence="4 6" id="KW-1133">Transmembrane helix</keyword>
<evidence type="ECO:0000256" key="4">
    <source>
        <dbReference type="ARBA" id="ARBA00022989"/>
    </source>
</evidence>
<sequence length="156" mass="17858">MPLINHNTTLIKYLCVGIMATLIFYISANCCKAIGLQAFVATCIGNVISFVFGYFTQMRWTFKANPKHKIMIPRYIFLLCLILLYGESIILLTHIFHLDSYIPYYLISAFIALSVPLFSYPLQKFWVFSINSQSKKKAIKTKIPMGGGQTINRKTR</sequence>
<dbReference type="GO" id="GO:0000271">
    <property type="term" value="P:polysaccharide biosynthetic process"/>
    <property type="evidence" value="ECO:0007669"/>
    <property type="project" value="InterPro"/>
</dbReference>
<feature type="transmembrane region" description="Helical" evidence="6">
    <location>
        <begin position="75"/>
        <end position="96"/>
    </location>
</feature>
<comment type="subcellular location">
    <subcellularLocation>
        <location evidence="1">Membrane</location>
        <topology evidence="1">Multi-pass membrane protein</topology>
    </subcellularLocation>
</comment>
<feature type="transmembrane region" description="Helical" evidence="6">
    <location>
        <begin position="102"/>
        <end position="122"/>
    </location>
</feature>
<organism evidence="8 9">
    <name type="scientific">Helicobacter fennelliae</name>
    <dbReference type="NCBI Taxonomy" id="215"/>
    <lineage>
        <taxon>Bacteria</taxon>
        <taxon>Pseudomonadati</taxon>
        <taxon>Campylobacterota</taxon>
        <taxon>Epsilonproteobacteria</taxon>
        <taxon>Campylobacterales</taxon>
        <taxon>Helicobacteraceae</taxon>
        <taxon>Helicobacter</taxon>
    </lineage>
</organism>
<dbReference type="Pfam" id="PF04138">
    <property type="entry name" value="GtrA_DPMS_TM"/>
    <property type="match status" value="1"/>
</dbReference>
<dbReference type="PANTHER" id="PTHR38459:SF1">
    <property type="entry name" value="PROPHAGE BACTOPRENOL-LINKED GLUCOSE TRANSLOCASE HOMOLOG"/>
    <property type="match status" value="1"/>
</dbReference>
<dbReference type="InterPro" id="IPR051401">
    <property type="entry name" value="GtrA_CellWall_Glycosyl"/>
</dbReference>
<name>A0A2X3B2J6_9HELI</name>